<dbReference type="PANTHER" id="PTHR47706">
    <property type="entry name" value="NMRA-LIKE FAMILY PROTEIN"/>
    <property type="match status" value="1"/>
</dbReference>
<evidence type="ECO:0000313" key="7">
    <source>
        <dbReference type="Proteomes" id="UP001218188"/>
    </source>
</evidence>
<keyword evidence="1" id="KW-0521">NADP</keyword>
<name>A0AAD6SB07_9AGAR</name>
<dbReference type="AlphaFoldDB" id="A0AAD6SB07"/>
<dbReference type="InterPro" id="IPR036291">
    <property type="entry name" value="NAD(P)-bd_dom_sf"/>
</dbReference>
<dbReference type="PANTHER" id="PTHR47706:SF9">
    <property type="entry name" value="NMRA-LIKE DOMAIN-CONTAINING PROTEIN-RELATED"/>
    <property type="match status" value="1"/>
</dbReference>
<accession>A0AAD6SB07</accession>
<evidence type="ECO:0000259" key="4">
    <source>
        <dbReference type="Pfam" id="PF05368"/>
    </source>
</evidence>
<feature type="region of interest" description="Disordered" evidence="3">
    <location>
        <begin position="248"/>
        <end position="271"/>
    </location>
</feature>
<dbReference type="InterPro" id="IPR051609">
    <property type="entry name" value="NmrA/Isoflavone_reductase-like"/>
</dbReference>
<protein>
    <recommendedName>
        <fullName evidence="4">NmrA-like domain-containing protein</fullName>
    </recommendedName>
</protein>
<keyword evidence="2" id="KW-0560">Oxidoreductase</keyword>
<evidence type="ECO:0000313" key="6">
    <source>
        <dbReference type="EMBL" id="KAJ7026976.1"/>
    </source>
</evidence>
<reference evidence="5" key="1">
    <citation type="submission" date="2023-03" db="EMBL/GenBank/DDBJ databases">
        <title>Massive genome expansion in bonnet fungi (Mycena s.s.) driven by repeated elements and novel gene families across ecological guilds.</title>
        <authorList>
            <consortium name="Lawrence Berkeley National Laboratory"/>
            <person name="Harder C.B."/>
            <person name="Miyauchi S."/>
            <person name="Viragh M."/>
            <person name="Kuo A."/>
            <person name="Thoen E."/>
            <person name="Andreopoulos B."/>
            <person name="Lu D."/>
            <person name="Skrede I."/>
            <person name="Drula E."/>
            <person name="Henrissat B."/>
            <person name="Morin E."/>
            <person name="Kohler A."/>
            <person name="Barry K."/>
            <person name="LaButti K."/>
            <person name="Morin E."/>
            <person name="Salamov A."/>
            <person name="Lipzen A."/>
            <person name="Mereny Z."/>
            <person name="Hegedus B."/>
            <person name="Baldrian P."/>
            <person name="Stursova M."/>
            <person name="Weitz H."/>
            <person name="Taylor A."/>
            <person name="Grigoriev I.V."/>
            <person name="Nagy L.G."/>
            <person name="Martin F."/>
            <person name="Kauserud H."/>
        </authorList>
    </citation>
    <scope>NUCLEOTIDE SEQUENCE</scope>
    <source>
        <strain evidence="5">CBHHK200</strain>
    </source>
</reference>
<dbReference type="GO" id="GO:0016491">
    <property type="term" value="F:oxidoreductase activity"/>
    <property type="evidence" value="ECO:0007669"/>
    <property type="project" value="UniProtKB-KW"/>
</dbReference>
<gene>
    <name evidence="5" type="ORF">C8F04DRAFT_1047115</name>
    <name evidence="6" type="ORF">C8F04DRAFT_1222993</name>
</gene>
<dbReference type="InterPro" id="IPR008030">
    <property type="entry name" value="NmrA-like"/>
</dbReference>
<sequence>MSPYKSFAVVGAGQIGLPIVGALAALNVSVIVLSRPGSSAKPVPAGVEIIQVDYDDAAAVSAVFKRHRVDVVLSTVNSAGVGSQKSLADAGKRAGAQLFVPSEYAAPTDGQPEGSDNPVGGTGAKNKIAKYLRTVNLPSVRIFTGPFIESIPWLVGYLDHGKVRIVGKGEVPVSFTSIADIAGFVAYVLTNLPPSKLENRILRLEGERIRMNDLGVLFKTSVEHVDRIPGEAGEAKTGLLKLLDSGAGSTGWDEAHKRERSGGEAAGSANSLWPGHRWKGIKEVLDL</sequence>
<evidence type="ECO:0000313" key="5">
    <source>
        <dbReference type="EMBL" id="KAJ7024544.1"/>
    </source>
</evidence>
<evidence type="ECO:0000256" key="3">
    <source>
        <dbReference type="SAM" id="MobiDB-lite"/>
    </source>
</evidence>
<comment type="caution">
    <text evidence="5">The sequence shown here is derived from an EMBL/GenBank/DDBJ whole genome shotgun (WGS) entry which is preliminary data.</text>
</comment>
<keyword evidence="7" id="KW-1185">Reference proteome</keyword>
<evidence type="ECO:0000256" key="2">
    <source>
        <dbReference type="ARBA" id="ARBA00023002"/>
    </source>
</evidence>
<dbReference type="SUPFAM" id="SSF51735">
    <property type="entry name" value="NAD(P)-binding Rossmann-fold domains"/>
    <property type="match status" value="1"/>
</dbReference>
<dbReference type="Pfam" id="PF05368">
    <property type="entry name" value="NmrA"/>
    <property type="match status" value="1"/>
</dbReference>
<dbReference type="EMBL" id="JARJCM010000131">
    <property type="protein sequence ID" value="KAJ7026976.1"/>
    <property type="molecule type" value="Genomic_DNA"/>
</dbReference>
<dbReference type="Proteomes" id="UP001218188">
    <property type="component" value="Unassembled WGS sequence"/>
</dbReference>
<feature type="compositionally biased region" description="Basic and acidic residues" evidence="3">
    <location>
        <begin position="253"/>
        <end position="262"/>
    </location>
</feature>
<evidence type="ECO:0000256" key="1">
    <source>
        <dbReference type="ARBA" id="ARBA00022857"/>
    </source>
</evidence>
<organism evidence="5 7">
    <name type="scientific">Mycena alexandri</name>
    <dbReference type="NCBI Taxonomy" id="1745969"/>
    <lineage>
        <taxon>Eukaryota</taxon>
        <taxon>Fungi</taxon>
        <taxon>Dikarya</taxon>
        <taxon>Basidiomycota</taxon>
        <taxon>Agaricomycotina</taxon>
        <taxon>Agaricomycetes</taxon>
        <taxon>Agaricomycetidae</taxon>
        <taxon>Agaricales</taxon>
        <taxon>Marasmiineae</taxon>
        <taxon>Mycenaceae</taxon>
        <taxon>Mycena</taxon>
    </lineage>
</organism>
<dbReference type="Gene3D" id="3.40.50.720">
    <property type="entry name" value="NAD(P)-binding Rossmann-like Domain"/>
    <property type="match status" value="1"/>
</dbReference>
<dbReference type="EMBL" id="JARJCM010000168">
    <property type="protein sequence ID" value="KAJ7024544.1"/>
    <property type="molecule type" value="Genomic_DNA"/>
</dbReference>
<feature type="domain" description="NmrA-like" evidence="4">
    <location>
        <begin position="8"/>
        <end position="222"/>
    </location>
</feature>
<proteinExistence type="predicted"/>